<dbReference type="Pfam" id="PF04073">
    <property type="entry name" value="tRNA_edit"/>
    <property type="match status" value="1"/>
</dbReference>
<dbReference type="PANTHER" id="PTHR30411">
    <property type="entry name" value="CYTOPLASMIC PROTEIN"/>
    <property type="match status" value="1"/>
</dbReference>
<name>A0A0F9EYS3_9ZZZZ</name>
<dbReference type="EMBL" id="LAZR01023234">
    <property type="protein sequence ID" value="KKL79209.1"/>
    <property type="molecule type" value="Genomic_DNA"/>
</dbReference>
<dbReference type="InterPro" id="IPR036754">
    <property type="entry name" value="YbaK/aa-tRNA-synt-asso_dom_sf"/>
</dbReference>
<dbReference type="SUPFAM" id="SSF55826">
    <property type="entry name" value="YbaK/ProRS associated domain"/>
    <property type="match status" value="1"/>
</dbReference>
<comment type="caution">
    <text evidence="2">The sequence shown here is derived from an EMBL/GenBank/DDBJ whole genome shotgun (WGS) entry which is preliminary data.</text>
</comment>
<dbReference type="PANTHER" id="PTHR30411:SF1">
    <property type="entry name" value="CYTOPLASMIC PROTEIN"/>
    <property type="match status" value="1"/>
</dbReference>
<protein>
    <recommendedName>
        <fullName evidence="1">YbaK/aminoacyl-tRNA synthetase-associated domain-containing protein</fullName>
    </recommendedName>
</protein>
<feature type="domain" description="YbaK/aminoacyl-tRNA synthetase-associated" evidence="1">
    <location>
        <begin position="28"/>
        <end position="145"/>
    </location>
</feature>
<sequence length="158" mass="16932">MVIPPSSQRVAEAARDLGLEIELREFPEGTRTAEDAARAIGVDVGQIVKSLVFLADGRPVLCLVSGPNRLDAGRLAVVTGAPQVRRASADEVERATGFAIGGVPPFGHKWRLPVYCDRDLLAYDVVWAAAGTPKAVFAVEPQRLVQACWATVADLKEE</sequence>
<dbReference type="AlphaFoldDB" id="A0A0F9EYS3"/>
<proteinExistence type="predicted"/>
<dbReference type="GO" id="GO:0002161">
    <property type="term" value="F:aminoacyl-tRNA deacylase activity"/>
    <property type="evidence" value="ECO:0007669"/>
    <property type="project" value="InterPro"/>
</dbReference>
<evidence type="ECO:0000259" key="1">
    <source>
        <dbReference type="Pfam" id="PF04073"/>
    </source>
</evidence>
<gene>
    <name evidence="2" type="ORF">LCGC14_2017140</name>
</gene>
<evidence type="ECO:0000313" key="2">
    <source>
        <dbReference type="EMBL" id="KKL79209.1"/>
    </source>
</evidence>
<dbReference type="Gene3D" id="3.90.960.10">
    <property type="entry name" value="YbaK/aminoacyl-tRNA synthetase-associated domain"/>
    <property type="match status" value="1"/>
</dbReference>
<dbReference type="InterPro" id="IPR007214">
    <property type="entry name" value="YbaK/aa-tRNA-synth-assoc-dom"/>
</dbReference>
<accession>A0A0F9EYS3</accession>
<organism evidence="2">
    <name type="scientific">marine sediment metagenome</name>
    <dbReference type="NCBI Taxonomy" id="412755"/>
    <lineage>
        <taxon>unclassified sequences</taxon>
        <taxon>metagenomes</taxon>
        <taxon>ecological metagenomes</taxon>
    </lineage>
</organism>
<dbReference type="CDD" id="cd04333">
    <property type="entry name" value="ProX_deacylase"/>
    <property type="match status" value="1"/>
</dbReference>
<reference evidence="2" key="1">
    <citation type="journal article" date="2015" name="Nature">
        <title>Complex archaea that bridge the gap between prokaryotes and eukaryotes.</title>
        <authorList>
            <person name="Spang A."/>
            <person name="Saw J.H."/>
            <person name="Jorgensen S.L."/>
            <person name="Zaremba-Niedzwiedzka K."/>
            <person name="Martijn J."/>
            <person name="Lind A.E."/>
            <person name="van Eijk R."/>
            <person name="Schleper C."/>
            <person name="Guy L."/>
            <person name="Ettema T.J."/>
        </authorList>
    </citation>
    <scope>NUCLEOTIDE SEQUENCE</scope>
</reference>